<evidence type="ECO:0000313" key="2">
    <source>
        <dbReference type="EMBL" id="PPK95470.1"/>
    </source>
</evidence>
<dbReference type="Proteomes" id="UP000239002">
    <property type="component" value="Unassembled WGS sequence"/>
</dbReference>
<reference evidence="2 3" key="1">
    <citation type="submission" date="2018-02" db="EMBL/GenBank/DDBJ databases">
        <title>Genomic Encyclopedia of Archaeal and Bacterial Type Strains, Phase II (KMG-II): from individual species to whole genera.</title>
        <authorList>
            <person name="Goeker M."/>
        </authorList>
    </citation>
    <scope>NUCLEOTIDE SEQUENCE [LARGE SCALE GENOMIC DNA]</scope>
    <source>
        <strain evidence="2 3">DSM 16809</strain>
    </source>
</reference>
<organism evidence="2 3">
    <name type="scientific">Nonlabens xylanidelens</name>
    <dbReference type="NCBI Taxonomy" id="191564"/>
    <lineage>
        <taxon>Bacteria</taxon>
        <taxon>Pseudomonadati</taxon>
        <taxon>Bacteroidota</taxon>
        <taxon>Flavobacteriia</taxon>
        <taxon>Flavobacteriales</taxon>
        <taxon>Flavobacteriaceae</taxon>
        <taxon>Nonlabens</taxon>
    </lineage>
</organism>
<name>A0A2S6IMV2_9FLAO</name>
<sequence length="73" mass="8357">MSALPLVLKDPMFSSGQINFGIGFFLVFVVIISFMYLKDKKLHKKNYKGVFWILIGFIAFILLLVAIKFGLQK</sequence>
<evidence type="ECO:0000313" key="3">
    <source>
        <dbReference type="Proteomes" id="UP000239002"/>
    </source>
</evidence>
<dbReference type="RefSeq" id="WP_317044685.1">
    <property type="nucleotide sequence ID" value="NZ_MQVW01000002.1"/>
</dbReference>
<accession>A0A2S6IMV2</accession>
<dbReference type="EMBL" id="PTJE01000002">
    <property type="protein sequence ID" value="PPK95470.1"/>
    <property type="molecule type" value="Genomic_DNA"/>
</dbReference>
<protein>
    <submittedName>
        <fullName evidence="2">Uncharacterized protein</fullName>
    </submittedName>
</protein>
<keyword evidence="1" id="KW-0812">Transmembrane</keyword>
<gene>
    <name evidence="2" type="ORF">LY01_01058</name>
</gene>
<keyword evidence="3" id="KW-1185">Reference proteome</keyword>
<feature type="transmembrane region" description="Helical" evidence="1">
    <location>
        <begin position="20"/>
        <end position="37"/>
    </location>
</feature>
<keyword evidence="1" id="KW-1133">Transmembrane helix</keyword>
<dbReference type="AlphaFoldDB" id="A0A2S6IMV2"/>
<evidence type="ECO:0000256" key="1">
    <source>
        <dbReference type="SAM" id="Phobius"/>
    </source>
</evidence>
<proteinExistence type="predicted"/>
<keyword evidence="1" id="KW-0472">Membrane</keyword>
<feature type="transmembrane region" description="Helical" evidence="1">
    <location>
        <begin position="49"/>
        <end position="71"/>
    </location>
</feature>
<comment type="caution">
    <text evidence="2">The sequence shown here is derived from an EMBL/GenBank/DDBJ whole genome shotgun (WGS) entry which is preliminary data.</text>
</comment>